<proteinExistence type="predicted"/>
<accession>A0ABS4KHA7</accession>
<dbReference type="EMBL" id="JAGGLI010000007">
    <property type="protein sequence ID" value="MBP2027128.1"/>
    <property type="molecule type" value="Genomic_DNA"/>
</dbReference>
<reference evidence="3 4" key="1">
    <citation type="submission" date="2021-03" db="EMBL/GenBank/DDBJ databases">
        <title>Genomic Encyclopedia of Type Strains, Phase IV (KMG-IV): sequencing the most valuable type-strain genomes for metagenomic binning, comparative biology and taxonomic classification.</title>
        <authorList>
            <person name="Goeker M."/>
        </authorList>
    </citation>
    <scope>NUCLEOTIDE SEQUENCE [LARGE SCALE GENOMIC DNA]</scope>
    <source>
        <strain evidence="3 4">DSM 27512</strain>
    </source>
</reference>
<feature type="coiled-coil region" evidence="1">
    <location>
        <begin position="300"/>
        <end position="358"/>
    </location>
</feature>
<evidence type="ECO:0008006" key="5">
    <source>
        <dbReference type="Google" id="ProtNLM"/>
    </source>
</evidence>
<name>A0ABS4KHA7_9FIRM</name>
<feature type="chain" id="PRO_5046385777" description="Outer membrane efflux protein" evidence="2">
    <location>
        <begin position="21"/>
        <end position="374"/>
    </location>
</feature>
<sequence length="374" mass="43423">MKTKKILSFLLILSTFIFTAGTVDIFAEEENNLLTIEEAYNLAKKNNPELRKLDNQNRRANESSRSLEYDLGFYLPEDDPFGFKSASFMAQSKQIRFQKDQVEVQKMVTLENIKLQILSAFNNIDKAINEKEILILKISRMREKLNLEKIKNNLGVSSQFDLITMQNELSNSEKNLEKLNKSIESYYLELEKVLNTKVDRPIESNKVSFEKLNESETDVTKQESLALSNNILVWGKEQEIDFKEFELELFILTLPPINTGESISSEPYNIKKIDQSLLSNELSTLRNDVRESVRTKYDNIKTLEKNREILINSIRILEEEIKMMKVRESAGLITQEPIKDMNLQLVELKNTLEEIERQHGFLIYVYSNPVLSGM</sequence>
<protein>
    <recommendedName>
        <fullName evidence="5">Outer membrane efflux protein</fullName>
    </recommendedName>
</protein>
<evidence type="ECO:0000313" key="4">
    <source>
        <dbReference type="Proteomes" id="UP001314903"/>
    </source>
</evidence>
<dbReference type="RefSeq" id="WP_209659871.1">
    <property type="nucleotide sequence ID" value="NZ_JAGGLI010000007.1"/>
</dbReference>
<dbReference type="SUPFAM" id="SSF56954">
    <property type="entry name" value="Outer membrane efflux proteins (OEP)"/>
    <property type="match status" value="2"/>
</dbReference>
<dbReference type="Gene3D" id="1.20.1600.10">
    <property type="entry name" value="Outer membrane efflux proteins (OEP)"/>
    <property type="match status" value="1"/>
</dbReference>
<evidence type="ECO:0000313" key="3">
    <source>
        <dbReference type="EMBL" id="MBP2027128.1"/>
    </source>
</evidence>
<comment type="caution">
    <text evidence="3">The sequence shown here is derived from an EMBL/GenBank/DDBJ whole genome shotgun (WGS) entry which is preliminary data.</text>
</comment>
<dbReference type="Proteomes" id="UP001314903">
    <property type="component" value="Unassembled WGS sequence"/>
</dbReference>
<organism evidence="3 4">
    <name type="scientific">Acetoanaerobium pronyense</name>
    <dbReference type="NCBI Taxonomy" id="1482736"/>
    <lineage>
        <taxon>Bacteria</taxon>
        <taxon>Bacillati</taxon>
        <taxon>Bacillota</taxon>
        <taxon>Clostridia</taxon>
        <taxon>Peptostreptococcales</taxon>
        <taxon>Filifactoraceae</taxon>
        <taxon>Acetoanaerobium</taxon>
    </lineage>
</organism>
<feature type="signal peptide" evidence="2">
    <location>
        <begin position="1"/>
        <end position="20"/>
    </location>
</feature>
<keyword evidence="1" id="KW-0175">Coiled coil</keyword>
<keyword evidence="2" id="KW-0732">Signal</keyword>
<feature type="coiled-coil region" evidence="1">
    <location>
        <begin position="26"/>
        <end position="70"/>
    </location>
</feature>
<keyword evidence="4" id="KW-1185">Reference proteome</keyword>
<feature type="coiled-coil region" evidence="1">
    <location>
        <begin position="110"/>
        <end position="196"/>
    </location>
</feature>
<evidence type="ECO:0000256" key="2">
    <source>
        <dbReference type="SAM" id="SignalP"/>
    </source>
</evidence>
<gene>
    <name evidence="3" type="ORF">J2Z35_000922</name>
</gene>
<evidence type="ECO:0000256" key="1">
    <source>
        <dbReference type="SAM" id="Coils"/>
    </source>
</evidence>